<sequence>MTSLSRPAINSLRAAGQFPAAVQLGERRIGFVRAEVLAWINARIAARDGRAA</sequence>
<name>A0A9E7D4V5_9HYPH</name>
<proteinExistence type="predicted"/>
<dbReference type="AlphaFoldDB" id="A0A9E7D4V5"/>
<dbReference type="Pfam" id="PF05930">
    <property type="entry name" value="Phage_AlpA"/>
    <property type="match status" value="1"/>
</dbReference>
<evidence type="ECO:0000313" key="2">
    <source>
        <dbReference type="Proteomes" id="UP000831684"/>
    </source>
</evidence>
<gene>
    <name evidence="1" type="ORF">K9D25_17110</name>
</gene>
<accession>A0A9E7D4V5</accession>
<dbReference type="Proteomes" id="UP000831684">
    <property type="component" value="Chromosome"/>
</dbReference>
<dbReference type="EMBL" id="CP083239">
    <property type="protein sequence ID" value="UOK70430.1"/>
    <property type="molecule type" value="Genomic_DNA"/>
</dbReference>
<evidence type="ECO:0000313" key="1">
    <source>
        <dbReference type="EMBL" id="UOK70430.1"/>
    </source>
</evidence>
<protein>
    <submittedName>
        <fullName evidence="1">AlpA family phage regulatory protein</fullName>
    </submittedName>
</protein>
<organism evidence="1 2">
    <name type="scientific">Ancylobacter polymorphus</name>
    <dbReference type="NCBI Taxonomy" id="223390"/>
    <lineage>
        <taxon>Bacteria</taxon>
        <taxon>Pseudomonadati</taxon>
        <taxon>Pseudomonadota</taxon>
        <taxon>Alphaproteobacteria</taxon>
        <taxon>Hyphomicrobiales</taxon>
        <taxon>Xanthobacteraceae</taxon>
        <taxon>Ancylobacter</taxon>
    </lineage>
</organism>
<dbReference type="KEGG" id="apol:K9D25_17110"/>
<reference evidence="1" key="1">
    <citation type="submission" date="2021-09" db="EMBL/GenBank/DDBJ databases">
        <title>Network and meta-omics reveal the key degrader and cooperation patterns in an efficient 1,4-dioxane-degrading microbial community.</title>
        <authorList>
            <person name="Dai C."/>
        </authorList>
    </citation>
    <scope>NUCLEOTIDE SEQUENCE</scope>
    <source>
        <strain evidence="1">ZM13</strain>
    </source>
</reference>
<dbReference type="InterPro" id="IPR010260">
    <property type="entry name" value="AlpA"/>
</dbReference>